<evidence type="ECO:0000256" key="4">
    <source>
        <dbReference type="ARBA" id="ARBA00022840"/>
    </source>
</evidence>
<accession>Q745W4</accession>
<feature type="domain" description="UvrD-like helicase C-terminal" evidence="5">
    <location>
        <begin position="413"/>
        <end position="477"/>
    </location>
</feature>
<dbReference type="Gene3D" id="3.40.50.300">
    <property type="entry name" value="P-loop containing nucleotide triphosphate hydrolases"/>
    <property type="match status" value="3"/>
</dbReference>
<dbReference type="OrthoDB" id="9765670at2"/>
<dbReference type="InterPro" id="IPR000212">
    <property type="entry name" value="DNA_helicase_UvrD/REP"/>
</dbReference>
<dbReference type="GO" id="GO:0043138">
    <property type="term" value="F:3'-5' DNA helicase activity"/>
    <property type="evidence" value="ECO:0007669"/>
    <property type="project" value="TreeGrafter"/>
</dbReference>
<dbReference type="GO" id="GO:0031297">
    <property type="term" value="P:replication fork processing"/>
    <property type="evidence" value="ECO:0007669"/>
    <property type="project" value="TreeGrafter"/>
</dbReference>
<dbReference type="GO" id="GO:0000724">
    <property type="term" value="P:double-strand break repair via homologous recombination"/>
    <property type="evidence" value="ECO:0007669"/>
    <property type="project" value="TreeGrafter"/>
</dbReference>
<evidence type="ECO:0000313" key="7">
    <source>
        <dbReference type="Proteomes" id="UP000000592"/>
    </source>
</evidence>
<keyword evidence="4" id="KW-0067">ATP-binding</keyword>
<proteinExistence type="predicted"/>
<dbReference type="HOGENOM" id="CLU_023291_2_0_0"/>
<evidence type="ECO:0000259" key="5">
    <source>
        <dbReference type="Pfam" id="PF13361"/>
    </source>
</evidence>
<organism evidence="6 7">
    <name type="scientific">Thermus thermophilus (strain ATCC BAA-163 / DSM 7039 / HB27)</name>
    <dbReference type="NCBI Taxonomy" id="262724"/>
    <lineage>
        <taxon>Bacteria</taxon>
        <taxon>Thermotogati</taxon>
        <taxon>Deinococcota</taxon>
        <taxon>Deinococci</taxon>
        <taxon>Thermales</taxon>
        <taxon>Thermaceae</taxon>
        <taxon>Thermus</taxon>
    </lineage>
</organism>
<evidence type="ECO:0000256" key="1">
    <source>
        <dbReference type="ARBA" id="ARBA00022741"/>
    </source>
</evidence>
<dbReference type="Proteomes" id="UP000000592">
    <property type="component" value="Plasmid pTT27"/>
</dbReference>
<dbReference type="Pfam" id="PF13361">
    <property type="entry name" value="UvrD_C"/>
    <property type="match status" value="1"/>
</dbReference>
<sequence>MALRPTEEQLKAVEAYRSGQDLKVVAVAGSGKTTTLRLMAEATPGKRGLYLAFNRSVQQEAARKFPRNVRPYTLHALAFRMAVARDEGYRAKFQAGKGHLPAQAVAEALGLRNPLLLHAVLGTLEAFLRSEAASPDPGMIPLAYRTLRAGTKTWPEEEAFVLRGVEALWRRMTDPKDPFPLPHGAYVKLWALSEPDLSFAEALLVDEAQDLDPIFLKVLEAHRGRVQRVYVGDPRQQIYGWRGAINAMDRLEAPEARLTWSFRFAETLARFVRNLTALQDRPVEVRGKAPWATRVDAALPRPPFTVLCRTNAGVVGAVVVTHEVHRGRVHVVGGVEELVHLLRDAALLKKGEKRTDPHPDLAMVETWEELEALAEAGYAPAYGVLRLAQEHPDLEALAAYLERAWTPVEVAAGVVVSTAHKAKGREWDRVVLWDDFYPWWEEGAAARVNWGSDPAHLEEENLLYVAATRARKHLSLAQIRDLLEAVDRMGVYRVAEEATRAYLLLSAEVLRGVATDPRVPAEHRVRALKALGYLERGEEALDSPGKPGGQG</sequence>
<dbReference type="PANTHER" id="PTHR11070:SF30">
    <property type="entry name" value="F-BOX DNA HELICASE 1"/>
    <property type="match status" value="1"/>
</dbReference>
<dbReference type="RefSeq" id="WP_011174375.1">
    <property type="nucleotide sequence ID" value="NC_005838.1"/>
</dbReference>
<evidence type="ECO:0000313" key="6">
    <source>
        <dbReference type="EMBL" id="AAS82521.1"/>
    </source>
</evidence>
<gene>
    <name evidence="6" type="ordered locus">TT_P0191</name>
</gene>
<evidence type="ECO:0000256" key="2">
    <source>
        <dbReference type="ARBA" id="ARBA00022801"/>
    </source>
</evidence>
<dbReference type="EMBL" id="AE017222">
    <property type="protein sequence ID" value="AAS82521.1"/>
    <property type="molecule type" value="Genomic_DNA"/>
</dbReference>
<dbReference type="SUPFAM" id="SSF52540">
    <property type="entry name" value="P-loop containing nucleoside triphosphate hydrolases"/>
    <property type="match status" value="1"/>
</dbReference>
<keyword evidence="3 6" id="KW-0347">Helicase</keyword>
<protein>
    <submittedName>
        <fullName evidence="6">Putative helicase superfamily I</fullName>
    </submittedName>
</protein>
<dbReference type="KEGG" id="tth:TT_P0191"/>
<dbReference type="PANTHER" id="PTHR11070">
    <property type="entry name" value="UVRD / RECB / PCRA DNA HELICASE FAMILY MEMBER"/>
    <property type="match status" value="1"/>
</dbReference>
<dbReference type="Pfam" id="PF13245">
    <property type="entry name" value="AAA_19"/>
    <property type="match status" value="1"/>
</dbReference>
<dbReference type="InterPro" id="IPR014017">
    <property type="entry name" value="DNA_helicase_UvrD-like_C"/>
</dbReference>
<dbReference type="eggNOG" id="COG0210">
    <property type="taxonomic scope" value="Bacteria"/>
</dbReference>
<keyword evidence="2" id="KW-0378">Hydrolase</keyword>
<evidence type="ECO:0000256" key="3">
    <source>
        <dbReference type="ARBA" id="ARBA00022806"/>
    </source>
</evidence>
<dbReference type="GO" id="GO:0016787">
    <property type="term" value="F:hydrolase activity"/>
    <property type="evidence" value="ECO:0007669"/>
    <property type="project" value="UniProtKB-KW"/>
</dbReference>
<geneLocation type="plasmid" evidence="6 7">
    <name>pTT27</name>
</geneLocation>
<dbReference type="AlphaFoldDB" id="Q745W4"/>
<dbReference type="InterPro" id="IPR027417">
    <property type="entry name" value="P-loop_NTPase"/>
</dbReference>
<keyword evidence="6" id="KW-0614">Plasmid</keyword>
<reference evidence="6 7" key="1">
    <citation type="journal article" date="2004" name="Nat. Biotechnol.">
        <title>The genome sequence of the extreme thermophile Thermus thermophilus.</title>
        <authorList>
            <person name="Henne A."/>
            <person name="Brueggemann H."/>
            <person name="Raasch C."/>
            <person name="Wiezer A."/>
            <person name="Hartsch T."/>
            <person name="Liesegang H."/>
            <person name="Johann A."/>
            <person name="Lienard T."/>
            <person name="Gohl O."/>
            <person name="Martinez-Arias R."/>
            <person name="Jacobi C."/>
            <person name="Starkuviene V."/>
            <person name="Schlenczeck S."/>
            <person name="Dencker S."/>
            <person name="Huber R."/>
            <person name="Klenk H.-P."/>
            <person name="Overbeek R."/>
            <person name="Kramer W."/>
            <person name="Merkl R."/>
            <person name="Gottschalk G."/>
            <person name="Fritz H.-J."/>
        </authorList>
    </citation>
    <scope>NUCLEOTIDE SEQUENCE [LARGE SCALE GENOMIC DNA]</scope>
    <source>
        <strain evidence="7">ATCC BAA-163 / DSM 7039 / HB27</strain>
        <plasmid evidence="6 7">pTT27</plasmid>
    </source>
</reference>
<keyword evidence="1" id="KW-0547">Nucleotide-binding</keyword>
<dbReference type="GO" id="GO:0003677">
    <property type="term" value="F:DNA binding"/>
    <property type="evidence" value="ECO:0007669"/>
    <property type="project" value="InterPro"/>
</dbReference>
<dbReference type="GO" id="GO:0005524">
    <property type="term" value="F:ATP binding"/>
    <property type="evidence" value="ECO:0007669"/>
    <property type="project" value="UniProtKB-KW"/>
</dbReference>
<name>Q745W4_THET2</name>